<keyword evidence="3" id="KW-0378">Hydrolase</keyword>
<dbReference type="InterPro" id="IPR050821">
    <property type="entry name" value="Cytosolic_carboxypeptidase"/>
</dbReference>
<accession>A0A0N1IQ12</accession>
<evidence type="ECO:0000313" key="4">
    <source>
        <dbReference type="Proteomes" id="UP000053240"/>
    </source>
</evidence>
<organism evidence="3 4">
    <name type="scientific">Papilio machaon</name>
    <name type="common">Old World swallowtail butterfly</name>
    <dbReference type="NCBI Taxonomy" id="76193"/>
    <lineage>
        <taxon>Eukaryota</taxon>
        <taxon>Metazoa</taxon>
        <taxon>Ecdysozoa</taxon>
        <taxon>Arthropoda</taxon>
        <taxon>Hexapoda</taxon>
        <taxon>Insecta</taxon>
        <taxon>Pterygota</taxon>
        <taxon>Neoptera</taxon>
        <taxon>Endopterygota</taxon>
        <taxon>Lepidoptera</taxon>
        <taxon>Glossata</taxon>
        <taxon>Ditrysia</taxon>
        <taxon>Papilionoidea</taxon>
        <taxon>Papilionidae</taxon>
        <taxon>Papilioninae</taxon>
        <taxon>Papilio</taxon>
    </lineage>
</organism>
<name>A0A0N1IQ12_PAPMA</name>
<keyword evidence="3" id="KW-0645">Protease</keyword>
<dbReference type="PANTHER" id="PTHR12756">
    <property type="entry name" value="CYTOSOLIC CARBOXYPEPTIDASE"/>
    <property type="match status" value="1"/>
</dbReference>
<dbReference type="Proteomes" id="UP000053240">
    <property type="component" value="Unassembled WGS sequence"/>
</dbReference>
<keyword evidence="4" id="KW-1185">Reference proteome</keyword>
<feature type="region of interest" description="Disordered" evidence="2">
    <location>
        <begin position="525"/>
        <end position="550"/>
    </location>
</feature>
<feature type="region of interest" description="Disordered" evidence="2">
    <location>
        <begin position="362"/>
        <end position="401"/>
    </location>
</feature>
<dbReference type="EMBL" id="KQ459927">
    <property type="protein sequence ID" value="KPJ19308.1"/>
    <property type="molecule type" value="Genomic_DNA"/>
</dbReference>
<feature type="compositionally biased region" description="Low complexity" evidence="2">
    <location>
        <begin position="716"/>
        <end position="735"/>
    </location>
</feature>
<dbReference type="SUPFAM" id="SSF53187">
    <property type="entry name" value="Zn-dependent exopeptidases"/>
    <property type="match status" value="2"/>
</dbReference>
<dbReference type="GO" id="GO:0004180">
    <property type="term" value="F:carboxypeptidase activity"/>
    <property type="evidence" value="ECO:0007669"/>
    <property type="project" value="UniProtKB-KW"/>
</dbReference>
<keyword evidence="3" id="KW-0121">Carboxypeptidase</keyword>
<feature type="region of interest" description="Disordered" evidence="2">
    <location>
        <begin position="635"/>
        <end position="743"/>
    </location>
</feature>
<dbReference type="InParanoid" id="A0A0N1IQ12"/>
<evidence type="ECO:0000256" key="1">
    <source>
        <dbReference type="ARBA" id="ARBA00001947"/>
    </source>
</evidence>
<gene>
    <name evidence="3" type="ORF">RR48_02379</name>
</gene>
<sequence>MIPFLNPDGVARGHYRTDTRGVNLNRVYLNPSPALHPTVYASRALIRYYHFGCEKEDNFEDNKALTSRSMQNISESAELLDNVKKKKSPYKREYYKNKEKSLGSNKSSGNLQPMSADSCKDATVSCGEAANLADQVYDMKLQEMPSQLSSMTTKESNLEEGSCRLSDDLLRTCLGSTVHVSTSEELKIPGSNPLKPLRETLKNSISLLMESGSSTAGTNVGVTVRSDGSVCGGVAGGGAEGVVGAGRACGVRMGWCGECRRALRRLERSMPGVAAMLPGYPASAGVLTAQQSSRSGSPTFSSITEYREHQMQQFDRQELELQDMEQAASEDSVYFCTNCFKRFVMSGPHEEVQAPGAPSTISVAVSAGNGDGPSPEISIPQPAPVIKEEKPKPTSVKQVKKKMICASSSNTKTPKEPESGLFLYIDLHGHASKKGIFMYGNHFEDVERSVECMLLPRIMSLNNLHFHFASCNFTERNMYLKDRRDGMSREGSGRVAVLKATGLVRSYTLECNYNTGRLVNVLPPALRDRAPPNAPPITTPSATPHPHAPQPPKYTPHIFEELTMSRLRPKTSSPSRVPLYARTKTKVVDERKENAYVAAKAEPERRRSPPVLAPRSGHEIINVNVVKYVKKTEPVKTSSRTRYLADTEPKPKTLSTKRRNILAIRKPNSSKSPAGVVKAKAGRRSADDSESSRSALSVKASKRNFARTLRGAMTRSGARARPAPSSSSDDVAAAGTWEEIAGK</sequence>
<dbReference type="Gene3D" id="3.40.630.10">
    <property type="entry name" value="Zn peptidases"/>
    <property type="match status" value="2"/>
</dbReference>
<comment type="cofactor">
    <cofactor evidence="1">
        <name>Zn(2+)</name>
        <dbReference type="ChEBI" id="CHEBI:29105"/>
    </cofactor>
</comment>
<proteinExistence type="predicted"/>
<evidence type="ECO:0000313" key="3">
    <source>
        <dbReference type="EMBL" id="KPJ19308.1"/>
    </source>
</evidence>
<dbReference type="PANTHER" id="PTHR12756:SF12">
    <property type="entry name" value="CYTOSOLIC CARBOXYPEPTIDASE-LIKE PROTEIN 5"/>
    <property type="match status" value="1"/>
</dbReference>
<reference evidence="3 4" key="1">
    <citation type="journal article" date="2015" name="Nat. Commun.">
        <title>Outbred genome sequencing and CRISPR/Cas9 gene editing in butterflies.</title>
        <authorList>
            <person name="Li X."/>
            <person name="Fan D."/>
            <person name="Zhang W."/>
            <person name="Liu G."/>
            <person name="Zhang L."/>
            <person name="Zhao L."/>
            <person name="Fang X."/>
            <person name="Chen L."/>
            <person name="Dong Y."/>
            <person name="Chen Y."/>
            <person name="Ding Y."/>
            <person name="Zhao R."/>
            <person name="Feng M."/>
            <person name="Zhu Y."/>
            <person name="Feng Y."/>
            <person name="Jiang X."/>
            <person name="Zhu D."/>
            <person name="Xiang H."/>
            <person name="Feng X."/>
            <person name="Li S."/>
            <person name="Wang J."/>
            <person name="Zhang G."/>
            <person name="Kronforst M.R."/>
            <person name="Wang W."/>
        </authorList>
    </citation>
    <scope>NUCLEOTIDE SEQUENCE [LARGE SCALE GENOMIC DNA]</scope>
    <source>
        <strain evidence="3">Ya'a_city_454_Pm</strain>
        <tissue evidence="3">Whole body</tissue>
    </source>
</reference>
<evidence type="ECO:0000256" key="2">
    <source>
        <dbReference type="SAM" id="MobiDB-lite"/>
    </source>
</evidence>
<dbReference type="AlphaFoldDB" id="A0A0N1IQ12"/>
<protein>
    <submittedName>
        <fullName evidence="3">Cytosolic carboxypeptidase-like protein 5</fullName>
    </submittedName>
</protein>